<dbReference type="InterPro" id="IPR046342">
    <property type="entry name" value="CBS_dom_sf"/>
</dbReference>
<gene>
    <name evidence="4" type="ORF">H0I76_12680</name>
</gene>
<dbReference type="InterPro" id="IPR044725">
    <property type="entry name" value="CBSX3_CBS_dom"/>
</dbReference>
<dbReference type="EMBL" id="JAEHHL010000007">
    <property type="protein sequence ID" value="MBK0400047.1"/>
    <property type="molecule type" value="Genomic_DNA"/>
</dbReference>
<comment type="caution">
    <text evidence="4">The sequence shown here is derived from an EMBL/GenBank/DDBJ whole genome shotgun (WGS) entry which is preliminary data.</text>
</comment>
<dbReference type="SUPFAM" id="SSF54631">
    <property type="entry name" value="CBS-domain pair"/>
    <property type="match status" value="1"/>
</dbReference>
<dbReference type="AlphaFoldDB" id="A0A8J7SGA2"/>
<dbReference type="PROSITE" id="PS51371">
    <property type="entry name" value="CBS"/>
    <property type="match status" value="2"/>
</dbReference>
<dbReference type="InterPro" id="IPR051257">
    <property type="entry name" value="Diverse_CBS-Domain"/>
</dbReference>
<dbReference type="InterPro" id="IPR000644">
    <property type="entry name" value="CBS_dom"/>
</dbReference>
<dbReference type="Pfam" id="PF00571">
    <property type="entry name" value="CBS"/>
    <property type="match status" value="2"/>
</dbReference>
<keyword evidence="1 2" id="KW-0129">CBS domain</keyword>
<dbReference type="RefSeq" id="WP_200610357.1">
    <property type="nucleotide sequence ID" value="NZ_JAEHHL010000007.1"/>
</dbReference>
<dbReference type="CDD" id="cd04623">
    <property type="entry name" value="CBS_pair_bac_euk"/>
    <property type="match status" value="1"/>
</dbReference>
<evidence type="ECO:0000259" key="3">
    <source>
        <dbReference type="PROSITE" id="PS51371"/>
    </source>
</evidence>
<sequence length="143" mass="15074">MNVIQILRSKGSAAIETITSDITLSDAAARLAARRIGALVVTGRDGSIAGILSERDIVRRIGEEGARALSLKVSDVMTSKVETCSPSDTAISVLERMTSGRFRHMPVMEGGKMTGILSIGDVVKARIDEVEAENQAMAGMLSG</sequence>
<feature type="domain" description="CBS" evidence="3">
    <location>
        <begin position="77"/>
        <end position="133"/>
    </location>
</feature>
<reference evidence="4" key="1">
    <citation type="submission" date="2020-12" db="EMBL/GenBank/DDBJ databases">
        <title>Bacterial taxonomy.</title>
        <authorList>
            <person name="Pan X."/>
        </authorList>
    </citation>
    <scope>NUCLEOTIDE SEQUENCE</scope>
    <source>
        <strain evidence="4">M0105</strain>
    </source>
</reference>
<evidence type="ECO:0000313" key="5">
    <source>
        <dbReference type="Proteomes" id="UP000655420"/>
    </source>
</evidence>
<dbReference type="PANTHER" id="PTHR43080:SF2">
    <property type="entry name" value="CBS DOMAIN-CONTAINING PROTEIN"/>
    <property type="match status" value="1"/>
</dbReference>
<feature type="domain" description="CBS" evidence="3">
    <location>
        <begin position="8"/>
        <end position="69"/>
    </location>
</feature>
<dbReference type="Gene3D" id="3.10.580.10">
    <property type="entry name" value="CBS-domain"/>
    <property type="match status" value="1"/>
</dbReference>
<evidence type="ECO:0000256" key="1">
    <source>
        <dbReference type="ARBA" id="ARBA00023122"/>
    </source>
</evidence>
<dbReference type="Proteomes" id="UP000655420">
    <property type="component" value="Unassembled WGS sequence"/>
</dbReference>
<protein>
    <submittedName>
        <fullName evidence="4">CBS domain-containing protein</fullName>
    </submittedName>
</protein>
<dbReference type="SMART" id="SM00116">
    <property type="entry name" value="CBS"/>
    <property type="match status" value="2"/>
</dbReference>
<accession>A0A8J7SGA2</accession>
<evidence type="ECO:0000313" key="4">
    <source>
        <dbReference type="EMBL" id="MBK0400047.1"/>
    </source>
</evidence>
<organism evidence="4 5">
    <name type="scientific">Thermohalobaculum xanthum</name>
    <dbReference type="NCBI Taxonomy" id="2753746"/>
    <lineage>
        <taxon>Bacteria</taxon>
        <taxon>Pseudomonadati</taxon>
        <taxon>Pseudomonadota</taxon>
        <taxon>Alphaproteobacteria</taxon>
        <taxon>Rhodobacterales</taxon>
        <taxon>Paracoccaceae</taxon>
        <taxon>Thermohalobaculum</taxon>
    </lineage>
</organism>
<evidence type="ECO:0000256" key="2">
    <source>
        <dbReference type="PROSITE-ProRule" id="PRU00703"/>
    </source>
</evidence>
<proteinExistence type="predicted"/>
<name>A0A8J7SGA2_9RHOB</name>
<dbReference type="PANTHER" id="PTHR43080">
    <property type="entry name" value="CBS DOMAIN-CONTAINING PROTEIN CBSX3, MITOCHONDRIAL"/>
    <property type="match status" value="1"/>
</dbReference>
<keyword evidence="5" id="KW-1185">Reference proteome</keyword>